<dbReference type="EMBL" id="ML994645">
    <property type="protein sequence ID" value="KAF2182949.1"/>
    <property type="molecule type" value="Genomic_DNA"/>
</dbReference>
<evidence type="ECO:0000256" key="1">
    <source>
        <dbReference type="SAM" id="MobiDB-lite"/>
    </source>
</evidence>
<keyword evidence="4" id="KW-1185">Reference proteome</keyword>
<evidence type="ECO:0000256" key="2">
    <source>
        <dbReference type="SAM" id="Phobius"/>
    </source>
</evidence>
<evidence type="ECO:0000313" key="3">
    <source>
        <dbReference type="EMBL" id="KAF2182949.1"/>
    </source>
</evidence>
<dbReference type="OrthoDB" id="1937642at2759"/>
<reference evidence="3" key="1">
    <citation type="journal article" date="2020" name="Stud. Mycol.">
        <title>101 Dothideomycetes genomes: a test case for predicting lifestyles and emergence of pathogens.</title>
        <authorList>
            <person name="Haridas S."/>
            <person name="Albert R."/>
            <person name="Binder M."/>
            <person name="Bloem J."/>
            <person name="Labutti K."/>
            <person name="Salamov A."/>
            <person name="Andreopoulos B."/>
            <person name="Baker S."/>
            <person name="Barry K."/>
            <person name="Bills G."/>
            <person name="Bluhm B."/>
            <person name="Cannon C."/>
            <person name="Castanera R."/>
            <person name="Culley D."/>
            <person name="Daum C."/>
            <person name="Ezra D."/>
            <person name="Gonzalez J."/>
            <person name="Henrissat B."/>
            <person name="Kuo A."/>
            <person name="Liang C."/>
            <person name="Lipzen A."/>
            <person name="Lutzoni F."/>
            <person name="Magnuson J."/>
            <person name="Mondo S."/>
            <person name="Nolan M."/>
            <person name="Ohm R."/>
            <person name="Pangilinan J."/>
            <person name="Park H.-J."/>
            <person name="Ramirez L."/>
            <person name="Alfaro M."/>
            <person name="Sun H."/>
            <person name="Tritt A."/>
            <person name="Yoshinaga Y."/>
            <person name="Zwiers L.-H."/>
            <person name="Turgeon B."/>
            <person name="Goodwin S."/>
            <person name="Spatafora J."/>
            <person name="Crous P."/>
            <person name="Grigoriev I."/>
        </authorList>
    </citation>
    <scope>NUCLEOTIDE SEQUENCE</scope>
    <source>
        <strain evidence="3">CBS 207.26</strain>
    </source>
</reference>
<gene>
    <name evidence="3" type="ORF">K469DRAFT_751827</name>
</gene>
<dbReference type="AlphaFoldDB" id="A0A6A6DXG3"/>
<evidence type="ECO:0000313" key="4">
    <source>
        <dbReference type="Proteomes" id="UP000800200"/>
    </source>
</evidence>
<protein>
    <submittedName>
        <fullName evidence="3">Uncharacterized protein</fullName>
    </submittedName>
</protein>
<feature type="transmembrane region" description="Helical" evidence="2">
    <location>
        <begin position="193"/>
        <end position="215"/>
    </location>
</feature>
<proteinExistence type="predicted"/>
<keyword evidence="2" id="KW-0812">Transmembrane</keyword>
<feature type="transmembrane region" description="Helical" evidence="2">
    <location>
        <begin position="322"/>
        <end position="342"/>
    </location>
</feature>
<feature type="region of interest" description="Disordered" evidence="1">
    <location>
        <begin position="135"/>
        <end position="156"/>
    </location>
</feature>
<keyword evidence="2" id="KW-1133">Transmembrane helix</keyword>
<name>A0A6A6DXG3_9PEZI</name>
<sequence>MPPVSSSTAALPQLERFLTSDANTTDTLTTSEYLAAQWHNPSDILSVLLLLGPDIVQGAIAQIAGRIVTPIAFSFGWMAYAARALLAATGGSCQTPTRRIPLSLGPQSGHYRTMKTWILSKLLSDFDNRIDEEMKYEQAHDPPSETGEPTQLAATRKSQDSAAQARLWEALRVSIFEVDENPPCKHGVPTLDWVWFSGFIVILVQLAISILPWIINGEWAIFMITLTGNALALIGASLPQWSQEKWACPKTGGSTVTLTQGNGSRHAVVILGRKGVGLDFEILARGTRTAKESLVTRTATAVLALLWIVLLVNVSGLKQNTWYLLGIGLLGSVQNLIAAGAARTPNALNHTQSTLSLPSCHWLHTEVKQTVCKPKHHVPAGLGEPRFPVCNMTIIADVSAVKPGDSA</sequence>
<feature type="transmembrane region" description="Helical" evidence="2">
    <location>
        <begin position="221"/>
        <end position="241"/>
    </location>
</feature>
<organism evidence="3 4">
    <name type="scientific">Zopfia rhizophila CBS 207.26</name>
    <dbReference type="NCBI Taxonomy" id="1314779"/>
    <lineage>
        <taxon>Eukaryota</taxon>
        <taxon>Fungi</taxon>
        <taxon>Dikarya</taxon>
        <taxon>Ascomycota</taxon>
        <taxon>Pezizomycotina</taxon>
        <taxon>Dothideomycetes</taxon>
        <taxon>Dothideomycetes incertae sedis</taxon>
        <taxon>Zopfiaceae</taxon>
        <taxon>Zopfia</taxon>
    </lineage>
</organism>
<accession>A0A6A6DXG3</accession>
<dbReference type="Proteomes" id="UP000800200">
    <property type="component" value="Unassembled WGS sequence"/>
</dbReference>
<feature type="transmembrane region" description="Helical" evidence="2">
    <location>
        <begin position="294"/>
        <end position="316"/>
    </location>
</feature>
<keyword evidence="2" id="KW-0472">Membrane</keyword>